<reference evidence="1 2" key="1">
    <citation type="submission" date="2012-02" db="EMBL/GenBank/DDBJ databases">
        <title>Shotgun genome sequence of Phaeospirillum photometricum DSM 122.</title>
        <authorList>
            <person name="Duquesne K."/>
            <person name="Sturgis J."/>
        </authorList>
    </citation>
    <scope>NUCLEOTIDE SEQUENCE [LARGE SCALE GENOMIC DNA]</scope>
    <source>
        <strain evidence="2">DSM122</strain>
    </source>
</reference>
<dbReference type="AlphaFoldDB" id="H6SM60"/>
<name>H6SM60_PARPM</name>
<protein>
    <submittedName>
        <fullName evidence="1">Uncharacterized protein</fullName>
    </submittedName>
</protein>
<keyword evidence="2" id="KW-1185">Reference proteome</keyword>
<dbReference type="Proteomes" id="UP000033220">
    <property type="component" value="Chromosome DSM 122"/>
</dbReference>
<gene>
    <name evidence="1" type="ORF">RSPPHO_02449</name>
</gene>
<evidence type="ECO:0000313" key="1">
    <source>
        <dbReference type="EMBL" id="CCG09075.1"/>
    </source>
</evidence>
<dbReference type="EMBL" id="HE663493">
    <property type="protein sequence ID" value="CCG09075.1"/>
    <property type="molecule type" value="Genomic_DNA"/>
</dbReference>
<dbReference type="HOGENOM" id="CLU_854948_0_0_5"/>
<evidence type="ECO:0000313" key="2">
    <source>
        <dbReference type="Proteomes" id="UP000033220"/>
    </source>
</evidence>
<proteinExistence type="predicted"/>
<dbReference type="KEGG" id="rpm:RSPPHO_02449"/>
<sequence>MVMSVLSCDQILEDLECQGATDGAPLVLSDKHRLIEILNPAGQVIRDTDAPTLKVRKMLEDYSFCLTETAREYLESVPIFVVNSGQFHTYAARRDQGPYVTIFSGVLEAALYRLSLSVLGTNLCHMLRRKAPDPEGALATLKPVMTAARDLSLVHFKNLKALPLFSDIFIDTHKQQIVDGMHGCLTYVAMHEIGHIALTHGLGASSYSREQEIAADRFALKSILPRHHRSFITNMLIAFDLYSELERKLALAAREPRTVPRVDSIAATVNSYHHDEYLAQTVSSVLTTRSRKAQEMGEANDEDGLKALELLISLYDRVDYLSPVH</sequence>
<organism evidence="1 2">
    <name type="scientific">Pararhodospirillum photometricum DSM 122</name>
    <dbReference type="NCBI Taxonomy" id="1150469"/>
    <lineage>
        <taxon>Bacteria</taxon>
        <taxon>Pseudomonadati</taxon>
        <taxon>Pseudomonadota</taxon>
        <taxon>Alphaproteobacteria</taxon>
        <taxon>Rhodospirillales</taxon>
        <taxon>Rhodospirillaceae</taxon>
        <taxon>Pararhodospirillum</taxon>
    </lineage>
</organism>
<accession>H6SM60</accession>
<dbReference type="PATRIC" id="fig|1150469.3.peg.2780"/>